<feature type="compositionally biased region" description="Basic and acidic residues" evidence="1">
    <location>
        <begin position="19"/>
        <end position="31"/>
    </location>
</feature>
<feature type="transmembrane region" description="Helical" evidence="2">
    <location>
        <begin position="240"/>
        <end position="259"/>
    </location>
</feature>
<gene>
    <name evidence="3" type="ORF">PG993_004281</name>
</gene>
<evidence type="ECO:0008006" key="5">
    <source>
        <dbReference type="Google" id="ProtNLM"/>
    </source>
</evidence>
<organism evidence="3 4">
    <name type="scientific">Apiospora rasikravindrae</name>
    <dbReference type="NCBI Taxonomy" id="990691"/>
    <lineage>
        <taxon>Eukaryota</taxon>
        <taxon>Fungi</taxon>
        <taxon>Dikarya</taxon>
        <taxon>Ascomycota</taxon>
        <taxon>Pezizomycotina</taxon>
        <taxon>Sordariomycetes</taxon>
        <taxon>Xylariomycetidae</taxon>
        <taxon>Amphisphaeriales</taxon>
        <taxon>Apiosporaceae</taxon>
        <taxon>Apiospora</taxon>
    </lineage>
</organism>
<evidence type="ECO:0000256" key="1">
    <source>
        <dbReference type="SAM" id="MobiDB-lite"/>
    </source>
</evidence>
<dbReference type="PANTHER" id="PTHR37451:SF4">
    <property type="entry name" value="MARVEL DOMAIN-CONTAINING PROTEIN"/>
    <property type="match status" value="1"/>
</dbReference>
<feature type="region of interest" description="Disordered" evidence="1">
    <location>
        <begin position="17"/>
        <end position="42"/>
    </location>
</feature>
<feature type="region of interest" description="Disordered" evidence="1">
    <location>
        <begin position="173"/>
        <end position="204"/>
    </location>
</feature>
<feature type="compositionally biased region" description="Pro residues" evidence="1">
    <location>
        <begin position="176"/>
        <end position="185"/>
    </location>
</feature>
<proteinExistence type="predicted"/>
<reference evidence="3 4" key="1">
    <citation type="submission" date="2023-01" db="EMBL/GenBank/DDBJ databases">
        <title>Analysis of 21 Apiospora genomes using comparative genomics revels a genus with tremendous synthesis potential of carbohydrate active enzymes and secondary metabolites.</title>
        <authorList>
            <person name="Sorensen T."/>
        </authorList>
    </citation>
    <scope>NUCLEOTIDE SEQUENCE [LARGE SCALE GENOMIC DNA]</scope>
    <source>
        <strain evidence="3 4">CBS 33761</strain>
    </source>
</reference>
<evidence type="ECO:0000313" key="4">
    <source>
        <dbReference type="Proteomes" id="UP001444661"/>
    </source>
</evidence>
<name>A0ABR1TCX0_9PEZI</name>
<accession>A0ABR1TCX0</accession>
<sequence length="278" mass="28545">MSTGARSHFSEASFGSLDELNHEAKPKPSWKERRKSKGVGVGGILGKGKKKMSAPNNVTSGPSAAADDRNVWANHIKNGDDRTHVPPVGVKVFIIRVVQLVIAVVFLVLAAFAAFTLNMGNLTPTTLHTRVVEGLTNVFWLAAWASLASLASALNVARAGYYYVLTGRQAGIGADQPPPPPPPPHEAGGPPDYGRGPGGAGAGAGAGANPAAAASAAAATARSTIQAAKVAICVDAGLGAVIWVLFVITLIATSMSIINHRKNNRAAKKGKGPEVAEV</sequence>
<keyword evidence="4" id="KW-1185">Reference proteome</keyword>
<feature type="transmembrane region" description="Helical" evidence="2">
    <location>
        <begin position="93"/>
        <end position="117"/>
    </location>
</feature>
<comment type="caution">
    <text evidence="3">The sequence shown here is derived from an EMBL/GenBank/DDBJ whole genome shotgun (WGS) entry which is preliminary data.</text>
</comment>
<keyword evidence="2" id="KW-0812">Transmembrane</keyword>
<dbReference type="PANTHER" id="PTHR37451">
    <property type="entry name" value="MARVEL DOMAIN"/>
    <property type="match status" value="1"/>
</dbReference>
<feature type="transmembrane region" description="Helical" evidence="2">
    <location>
        <begin position="138"/>
        <end position="157"/>
    </location>
</feature>
<dbReference type="EMBL" id="JAQQWK010000003">
    <property type="protein sequence ID" value="KAK8044257.1"/>
    <property type="molecule type" value="Genomic_DNA"/>
</dbReference>
<dbReference type="Proteomes" id="UP001444661">
    <property type="component" value="Unassembled WGS sequence"/>
</dbReference>
<keyword evidence="2" id="KW-1133">Transmembrane helix</keyword>
<feature type="compositionally biased region" description="Gly residues" evidence="1">
    <location>
        <begin position="195"/>
        <end position="204"/>
    </location>
</feature>
<protein>
    <recommendedName>
        <fullName evidence="5">CASP-like protein</fullName>
    </recommendedName>
</protein>
<evidence type="ECO:0000313" key="3">
    <source>
        <dbReference type="EMBL" id="KAK8044257.1"/>
    </source>
</evidence>
<evidence type="ECO:0000256" key="2">
    <source>
        <dbReference type="SAM" id="Phobius"/>
    </source>
</evidence>
<keyword evidence="2" id="KW-0472">Membrane</keyword>